<comment type="caution">
    <text evidence="13">The sequence shown here is derived from an EMBL/GenBank/DDBJ whole genome shotgun (WGS) entry which is preliminary data.</text>
</comment>
<dbReference type="PANTHER" id="PTHR30040:SF2">
    <property type="entry name" value="FAD:PROTEIN FMN TRANSFERASE"/>
    <property type="match status" value="1"/>
</dbReference>
<dbReference type="PANTHER" id="PTHR30040">
    <property type="entry name" value="THIAMINE BIOSYNTHESIS LIPOPROTEIN APBE"/>
    <property type="match status" value="1"/>
</dbReference>
<dbReference type="EMBL" id="JAVDVX010000006">
    <property type="protein sequence ID" value="MDR7091319.1"/>
    <property type="molecule type" value="Genomic_DNA"/>
</dbReference>
<keyword evidence="7 12" id="KW-0479">Metal-binding</keyword>
<dbReference type="PIRSF" id="PIRSF006268">
    <property type="entry name" value="ApbE"/>
    <property type="match status" value="1"/>
</dbReference>
<evidence type="ECO:0000256" key="7">
    <source>
        <dbReference type="ARBA" id="ARBA00022723"/>
    </source>
</evidence>
<evidence type="ECO:0000313" key="14">
    <source>
        <dbReference type="Proteomes" id="UP001253595"/>
    </source>
</evidence>
<evidence type="ECO:0000256" key="5">
    <source>
        <dbReference type="ARBA" id="ARBA00022630"/>
    </source>
</evidence>
<gene>
    <name evidence="13" type="ORF">J2X05_003354</name>
</gene>
<dbReference type="Pfam" id="PF02424">
    <property type="entry name" value="ApbE"/>
    <property type="match status" value="1"/>
</dbReference>
<evidence type="ECO:0000256" key="1">
    <source>
        <dbReference type="ARBA" id="ARBA00001946"/>
    </source>
</evidence>
<name>A0ABU1V1I4_9GAMM</name>
<evidence type="ECO:0000256" key="10">
    <source>
        <dbReference type="ARBA" id="ARBA00031306"/>
    </source>
</evidence>
<evidence type="ECO:0000256" key="12">
    <source>
        <dbReference type="PIRNR" id="PIRNR006268"/>
    </source>
</evidence>
<dbReference type="Proteomes" id="UP001253595">
    <property type="component" value="Unassembled WGS sequence"/>
</dbReference>
<evidence type="ECO:0000256" key="4">
    <source>
        <dbReference type="ARBA" id="ARBA00016337"/>
    </source>
</evidence>
<dbReference type="InterPro" id="IPR024932">
    <property type="entry name" value="ApbE"/>
</dbReference>
<accession>A0ABU1V1I4</accession>
<evidence type="ECO:0000256" key="2">
    <source>
        <dbReference type="ARBA" id="ARBA00008282"/>
    </source>
</evidence>
<keyword evidence="14" id="KW-1185">Reference proteome</keyword>
<keyword evidence="8 12" id="KW-0274">FAD</keyword>
<keyword evidence="9 12" id="KW-0460">Magnesium</keyword>
<organism evidence="13 14">
    <name type="scientific">Cellvibrio fibrivorans</name>
    <dbReference type="NCBI Taxonomy" id="126350"/>
    <lineage>
        <taxon>Bacteria</taxon>
        <taxon>Pseudomonadati</taxon>
        <taxon>Pseudomonadota</taxon>
        <taxon>Gammaproteobacteria</taxon>
        <taxon>Cellvibrionales</taxon>
        <taxon>Cellvibrionaceae</taxon>
        <taxon>Cellvibrio</taxon>
    </lineage>
</organism>
<keyword evidence="5 12" id="KW-0285">Flavoprotein</keyword>
<evidence type="ECO:0000256" key="3">
    <source>
        <dbReference type="ARBA" id="ARBA00011955"/>
    </source>
</evidence>
<keyword evidence="13" id="KW-0449">Lipoprotein</keyword>
<sequence>MAKWHGDAQDIMGTKISVALWLEDDQKAEQAVAAVMAEMRRIDEHFSPYITTSELYRVNQLAPKASAKNPLSISPELAAIIDKANHYSELSDGAFDITFASLGRYYDYRNKLTPSEQQREELLPAINYRLIHLDTKNNTLWFEHPKVYIDLGGIAKGYAVDKAIEVVQSFGVKHASVTAGGDSRVIGDKFGRPWLIGIKNPRADAVAITLPLVDVAVSTSGDYERYFIDDRGERVHHIINPRTGKSTNGVNSVTIIGPLGFDTDPLSTTVFVLGPEKGMALINRVPGFDAVIIASDGKVSYSKGLAPPD</sequence>
<protein>
    <recommendedName>
        <fullName evidence="4 12">FAD:protein FMN transferase</fullName>
        <ecNumber evidence="3 12">2.7.1.180</ecNumber>
    </recommendedName>
    <alternativeName>
        <fullName evidence="10 12">Flavin transferase</fullName>
    </alternativeName>
</protein>
<reference evidence="13 14" key="1">
    <citation type="submission" date="2023-07" db="EMBL/GenBank/DDBJ databases">
        <title>Sorghum-associated microbial communities from plants grown in Nebraska, USA.</title>
        <authorList>
            <person name="Schachtman D."/>
        </authorList>
    </citation>
    <scope>NUCLEOTIDE SEQUENCE [LARGE SCALE GENOMIC DNA]</scope>
    <source>
        <strain evidence="13 14">BE190</strain>
    </source>
</reference>
<evidence type="ECO:0000313" key="13">
    <source>
        <dbReference type="EMBL" id="MDR7091319.1"/>
    </source>
</evidence>
<dbReference type="EC" id="2.7.1.180" evidence="3 12"/>
<comment type="similarity">
    <text evidence="2 12">Belongs to the ApbE family.</text>
</comment>
<evidence type="ECO:0000256" key="9">
    <source>
        <dbReference type="ARBA" id="ARBA00022842"/>
    </source>
</evidence>
<dbReference type="SUPFAM" id="SSF143631">
    <property type="entry name" value="ApbE-like"/>
    <property type="match status" value="1"/>
</dbReference>
<comment type="catalytic activity">
    <reaction evidence="11 12">
        <text>L-threonyl-[protein] + FAD = FMN-L-threonyl-[protein] + AMP + H(+)</text>
        <dbReference type="Rhea" id="RHEA:36847"/>
        <dbReference type="Rhea" id="RHEA-COMP:11060"/>
        <dbReference type="Rhea" id="RHEA-COMP:11061"/>
        <dbReference type="ChEBI" id="CHEBI:15378"/>
        <dbReference type="ChEBI" id="CHEBI:30013"/>
        <dbReference type="ChEBI" id="CHEBI:57692"/>
        <dbReference type="ChEBI" id="CHEBI:74257"/>
        <dbReference type="ChEBI" id="CHEBI:456215"/>
        <dbReference type="EC" id="2.7.1.180"/>
    </reaction>
</comment>
<dbReference type="InterPro" id="IPR003374">
    <property type="entry name" value="ApbE-like_sf"/>
</dbReference>
<dbReference type="Gene3D" id="3.10.520.10">
    <property type="entry name" value="ApbE-like domains"/>
    <property type="match status" value="1"/>
</dbReference>
<evidence type="ECO:0000256" key="6">
    <source>
        <dbReference type="ARBA" id="ARBA00022679"/>
    </source>
</evidence>
<proteinExistence type="inferred from homology"/>
<evidence type="ECO:0000256" key="11">
    <source>
        <dbReference type="ARBA" id="ARBA00048540"/>
    </source>
</evidence>
<comment type="cofactor">
    <cofactor evidence="1">
        <name>Mg(2+)</name>
        <dbReference type="ChEBI" id="CHEBI:18420"/>
    </cofactor>
</comment>
<keyword evidence="6 12" id="KW-0808">Transferase</keyword>
<evidence type="ECO:0000256" key="8">
    <source>
        <dbReference type="ARBA" id="ARBA00022827"/>
    </source>
</evidence>